<evidence type="ECO:0000256" key="8">
    <source>
        <dbReference type="ARBA" id="ARBA00022853"/>
    </source>
</evidence>
<evidence type="ECO:0000256" key="5">
    <source>
        <dbReference type="ARBA" id="ARBA00022723"/>
    </source>
</evidence>
<dbReference type="InterPro" id="IPR046949">
    <property type="entry name" value="HDAC4/5/7/9"/>
</dbReference>
<evidence type="ECO:0000256" key="7">
    <source>
        <dbReference type="ARBA" id="ARBA00022833"/>
    </source>
</evidence>
<dbReference type="Gene3D" id="3.40.800.20">
    <property type="entry name" value="Histone deacetylase domain"/>
    <property type="match status" value="1"/>
</dbReference>
<proteinExistence type="inferred from homology"/>
<protein>
    <recommendedName>
        <fullName evidence="3 13">Histone deacetylase</fullName>
        <ecNumber evidence="3 13">3.5.1.98</ecNumber>
    </recommendedName>
</protein>
<feature type="region of interest" description="Disordered" evidence="14">
    <location>
        <begin position="111"/>
        <end position="130"/>
    </location>
</feature>
<dbReference type="InterPro" id="IPR023801">
    <property type="entry name" value="His_deacetylse_dom"/>
</dbReference>
<comment type="function">
    <text evidence="13">Responsible for the deacetylation of lysine residues on the N-terminal part of the core histones (H2A, H2B, H3 and H4). Histone deacetylation gives a tag for epigenetic repression and plays an important role in transcriptional regulation, cell cycle progression and developmental events.</text>
</comment>
<dbReference type="InterPro" id="IPR023696">
    <property type="entry name" value="Ureohydrolase_dom_sf"/>
</dbReference>
<keyword evidence="4 13" id="KW-0678">Repressor</keyword>
<accession>A0ABM1TMF8</accession>
<feature type="compositionally biased region" description="Polar residues" evidence="14">
    <location>
        <begin position="75"/>
        <end position="84"/>
    </location>
</feature>
<dbReference type="InterPro" id="IPR000286">
    <property type="entry name" value="HDACs"/>
</dbReference>
<evidence type="ECO:0000256" key="3">
    <source>
        <dbReference type="ARBA" id="ARBA00012111"/>
    </source>
</evidence>
<dbReference type="PANTHER" id="PTHR10625">
    <property type="entry name" value="HISTONE DEACETYLASE HDAC1-RELATED"/>
    <property type="match status" value="1"/>
</dbReference>
<feature type="compositionally biased region" description="Basic and acidic residues" evidence="14">
    <location>
        <begin position="50"/>
        <end position="62"/>
    </location>
</feature>
<sequence length="832" mass="90695">AVASNEVKQRLLEFVLSKKQREAVISSVSNSPTGNKNWHTLLEKYNEEYPLRKTENGNKKSDSGPGSPQEYASIPNLSQATSISKPLPQDAGRHPYDASIGQSSGLILGSSSMPNISLGRPPTHCNTNESKDVSATSEAQARATAAAQLGLPLTSHSLHSSLPFYPSLPVIDGEFSSPTNPAYIQHQMKALEQASSSRQDLSVNEVMSAASEVYYPVSDITEAQARLHRNINRPLGRTQSAPLPLGHPLLQPQGIVLSSPQGESFFWDQQHCLLRQHIRQTVLTRASSKNQVENVEEETEAAVAQEMKDSSSSDQKCFIPVETIDLTESKSKDDNDEVSMGPSCSTKDNFLQVPNGPVFASRNHVARPLSRALSSPLVNLDSAGSSQEKLVSTHHPFTTGLAYDNLMLKHQCVCGENSHHPEHGGRLQSIWARLHETGLVAQCERVKARKASFNEIQACHSEAYTMLFGTNPLNRQKLDLNKLDLPVKNFVRLPCGGVGVDLDTIWNELHTAGAARMAAGCVTELSLKVATREVKNGFAVVRPPGHHAESQQAMGFCFFNSLAIAARQLQQKLKVEKILIVDWDVHHGNGLQQIFYDDPQVLYISLHRHDDGNFFPGTGGLQEVGTGDGVGFNVNIPWAGGLNPPMGDAEYIAAFRSIVIPIAQEFDPEIVLVAAGFDAAQGHPPQLGGYNISPACFGFLTKQLMQLAKGKVVMALEGGYDLPAICDCSQMCVATLLGETSCSLTDEEIVRHPHQVAVDVLKRVISIQVSHWPNIRRKAHLIGCSLLEIQQRENGLVDTINSTSFSVAVVQDHKQRTVVSASQNEESMDVDK</sequence>
<evidence type="ECO:0000256" key="4">
    <source>
        <dbReference type="ARBA" id="ARBA00022491"/>
    </source>
</evidence>
<evidence type="ECO:0000256" key="12">
    <source>
        <dbReference type="ARBA" id="ARBA00048287"/>
    </source>
</evidence>
<feature type="domain" description="Histone deacetylase" evidence="15">
    <location>
        <begin position="420"/>
        <end position="736"/>
    </location>
</feature>
<feature type="non-terminal residue" evidence="17">
    <location>
        <position position="1"/>
    </location>
</feature>
<keyword evidence="6 13" id="KW-0378">Hydrolase</keyword>
<evidence type="ECO:0000313" key="16">
    <source>
        <dbReference type="Proteomes" id="UP000694941"/>
    </source>
</evidence>
<evidence type="ECO:0000256" key="1">
    <source>
        <dbReference type="ARBA" id="ARBA00004123"/>
    </source>
</evidence>
<gene>
    <name evidence="17" type="primary">LOC106472813</name>
</gene>
<dbReference type="Pfam" id="PF00850">
    <property type="entry name" value="Hist_deacetyl"/>
    <property type="match status" value="1"/>
</dbReference>
<dbReference type="PANTHER" id="PTHR10625:SF5">
    <property type="entry name" value="HISTONE DEACETYLASE"/>
    <property type="match status" value="1"/>
</dbReference>
<dbReference type="RefSeq" id="XP_022257064.1">
    <property type="nucleotide sequence ID" value="XM_022401356.1"/>
</dbReference>
<evidence type="ECO:0000313" key="17">
    <source>
        <dbReference type="RefSeq" id="XP_022257064.1"/>
    </source>
</evidence>
<evidence type="ECO:0000256" key="11">
    <source>
        <dbReference type="ARBA" id="ARBA00023242"/>
    </source>
</evidence>
<name>A0ABM1TMF8_LIMPO</name>
<reference evidence="17" key="1">
    <citation type="submission" date="2025-08" db="UniProtKB">
        <authorList>
            <consortium name="RefSeq"/>
        </authorList>
    </citation>
    <scope>IDENTIFICATION</scope>
    <source>
        <tissue evidence="17">Muscle</tissue>
    </source>
</reference>
<evidence type="ECO:0000259" key="15">
    <source>
        <dbReference type="Pfam" id="PF00850"/>
    </source>
</evidence>
<organism evidence="16 17">
    <name type="scientific">Limulus polyphemus</name>
    <name type="common">Atlantic horseshoe crab</name>
    <dbReference type="NCBI Taxonomy" id="6850"/>
    <lineage>
        <taxon>Eukaryota</taxon>
        <taxon>Metazoa</taxon>
        <taxon>Ecdysozoa</taxon>
        <taxon>Arthropoda</taxon>
        <taxon>Chelicerata</taxon>
        <taxon>Merostomata</taxon>
        <taxon>Xiphosura</taxon>
        <taxon>Limulidae</taxon>
        <taxon>Limulus</taxon>
    </lineage>
</organism>
<keyword evidence="11" id="KW-0539">Nucleus</keyword>
<dbReference type="InterPro" id="IPR037138">
    <property type="entry name" value="His_deacetylse_dom_sf"/>
</dbReference>
<evidence type="ECO:0000256" key="14">
    <source>
        <dbReference type="SAM" id="MobiDB-lite"/>
    </source>
</evidence>
<evidence type="ECO:0000256" key="2">
    <source>
        <dbReference type="ARBA" id="ARBA00007738"/>
    </source>
</evidence>
<keyword evidence="8 13" id="KW-0156">Chromatin regulator</keyword>
<evidence type="ECO:0000256" key="10">
    <source>
        <dbReference type="ARBA" id="ARBA00023163"/>
    </source>
</evidence>
<comment type="similarity">
    <text evidence="2 13">Belongs to the histone deacetylase family. HD type 2 subfamily.</text>
</comment>
<evidence type="ECO:0000256" key="9">
    <source>
        <dbReference type="ARBA" id="ARBA00023015"/>
    </source>
</evidence>
<comment type="subcellular location">
    <subcellularLocation>
        <location evidence="1 13">Nucleus</location>
    </subcellularLocation>
</comment>
<keyword evidence="10 13" id="KW-0804">Transcription</keyword>
<dbReference type="GeneID" id="106472813"/>
<evidence type="ECO:0000256" key="6">
    <source>
        <dbReference type="ARBA" id="ARBA00022801"/>
    </source>
</evidence>
<comment type="catalytic activity">
    <reaction evidence="12 13">
        <text>N(6)-acetyl-L-lysyl-[histone] + H2O = L-lysyl-[histone] + acetate</text>
        <dbReference type="Rhea" id="RHEA:58196"/>
        <dbReference type="Rhea" id="RHEA-COMP:9845"/>
        <dbReference type="Rhea" id="RHEA-COMP:11338"/>
        <dbReference type="ChEBI" id="CHEBI:15377"/>
        <dbReference type="ChEBI" id="CHEBI:29969"/>
        <dbReference type="ChEBI" id="CHEBI:30089"/>
        <dbReference type="ChEBI" id="CHEBI:61930"/>
        <dbReference type="EC" id="3.5.1.98"/>
    </reaction>
</comment>
<dbReference type="PIRSF" id="PIRSF037911">
    <property type="entry name" value="HDAC_II_euk"/>
    <property type="match status" value="1"/>
</dbReference>
<dbReference type="CDD" id="cd11681">
    <property type="entry name" value="HDAC_classIIa"/>
    <property type="match status" value="1"/>
</dbReference>
<keyword evidence="7" id="KW-0862">Zinc</keyword>
<dbReference type="EC" id="3.5.1.98" evidence="3 13"/>
<dbReference type="Proteomes" id="UP000694941">
    <property type="component" value="Unplaced"/>
</dbReference>
<keyword evidence="5" id="KW-0479">Metal-binding</keyword>
<dbReference type="SUPFAM" id="SSF52768">
    <property type="entry name" value="Arginase/deacetylase"/>
    <property type="match status" value="1"/>
</dbReference>
<evidence type="ECO:0000256" key="13">
    <source>
        <dbReference type="PIRNR" id="PIRNR037911"/>
    </source>
</evidence>
<dbReference type="PRINTS" id="PR01270">
    <property type="entry name" value="HDASUPER"/>
</dbReference>
<feature type="region of interest" description="Disordered" evidence="14">
    <location>
        <begin position="50"/>
        <end position="104"/>
    </location>
</feature>
<keyword evidence="16" id="KW-1185">Reference proteome</keyword>
<keyword evidence="9 13" id="KW-0805">Transcription regulation</keyword>